<dbReference type="SMART" id="SM00179">
    <property type="entry name" value="EGF_CA"/>
    <property type="match status" value="1"/>
</dbReference>
<keyword evidence="3" id="KW-1015">Disulfide bond</keyword>
<keyword evidence="1" id="KW-0245">EGF-like domain</keyword>
<feature type="domain" description="EGF-like" evidence="4">
    <location>
        <begin position="9"/>
        <end position="22"/>
    </location>
</feature>
<accession>A0ABR0DG90</accession>
<dbReference type="InterPro" id="IPR026823">
    <property type="entry name" value="cEGF"/>
</dbReference>
<dbReference type="PROSITE" id="PS01186">
    <property type="entry name" value="EGF_2"/>
    <property type="match status" value="1"/>
</dbReference>
<dbReference type="PANTHER" id="PTHR24034">
    <property type="entry name" value="EGF-LIKE DOMAIN-CONTAINING PROTEIN"/>
    <property type="match status" value="1"/>
</dbReference>
<evidence type="ECO:0000256" key="3">
    <source>
        <dbReference type="ARBA" id="ARBA00023157"/>
    </source>
</evidence>
<dbReference type="InterPro" id="IPR009030">
    <property type="entry name" value="Growth_fac_rcpt_cys_sf"/>
</dbReference>
<keyword evidence="2" id="KW-0677">Repeat</keyword>
<evidence type="ECO:0000313" key="5">
    <source>
        <dbReference type="EMBL" id="KAK4487975.1"/>
    </source>
</evidence>
<dbReference type="InterPro" id="IPR000742">
    <property type="entry name" value="EGF"/>
</dbReference>
<name>A0ABR0DG90_9LAMI</name>
<comment type="caution">
    <text evidence="5">The sequence shown here is derived from an EMBL/GenBank/DDBJ whole genome shotgun (WGS) entry which is preliminary data.</text>
</comment>
<evidence type="ECO:0000256" key="1">
    <source>
        <dbReference type="ARBA" id="ARBA00022536"/>
    </source>
</evidence>
<dbReference type="Pfam" id="PF12662">
    <property type="entry name" value="cEGF"/>
    <property type="match status" value="1"/>
</dbReference>
<dbReference type="InterPro" id="IPR050751">
    <property type="entry name" value="ECM_structural_protein"/>
</dbReference>
<protein>
    <recommendedName>
        <fullName evidence="4">EGF-like domain-containing protein</fullName>
    </recommendedName>
</protein>
<gene>
    <name evidence="5" type="ORF">RD792_003714</name>
</gene>
<proteinExistence type="predicted"/>
<dbReference type="CDD" id="cd00054">
    <property type="entry name" value="EGF_CA"/>
    <property type="match status" value="1"/>
</dbReference>
<dbReference type="SUPFAM" id="SSF57184">
    <property type="entry name" value="Growth factor receptor domain"/>
    <property type="match status" value="1"/>
</dbReference>
<dbReference type="PANTHER" id="PTHR24034:SF89">
    <property type="entry name" value="COMPLEMENT COMPONENT C1Q RECEPTOR"/>
    <property type="match status" value="1"/>
</dbReference>
<dbReference type="InterPro" id="IPR018097">
    <property type="entry name" value="EGF_Ca-bd_CS"/>
</dbReference>
<keyword evidence="6" id="KW-1185">Reference proteome</keyword>
<dbReference type="PROSITE" id="PS01187">
    <property type="entry name" value="EGF_CA"/>
    <property type="match status" value="1"/>
</dbReference>
<dbReference type="Proteomes" id="UP001291926">
    <property type="component" value="Unassembled WGS sequence"/>
</dbReference>
<sequence>MQESGLSGCQCPPGFRGDGHTCEDVDECKERLACNCDGCSCKNTWGGFNCSCQGDKLYLMELDTCIVIHGHGDHGYHVAVYATRQPSESDISRTSRRRASKTKFIRLRLSKIRS</sequence>
<evidence type="ECO:0000256" key="2">
    <source>
        <dbReference type="ARBA" id="ARBA00022737"/>
    </source>
</evidence>
<evidence type="ECO:0000313" key="6">
    <source>
        <dbReference type="Proteomes" id="UP001291926"/>
    </source>
</evidence>
<evidence type="ECO:0000259" key="4">
    <source>
        <dbReference type="PROSITE" id="PS01186"/>
    </source>
</evidence>
<reference evidence="5 6" key="1">
    <citation type="journal article" date="2023" name="bioRxiv">
        <title>Genome report: Whole genome sequence and annotation of Penstemon davidsonii.</title>
        <authorList>
            <person name="Ostevik K.L."/>
            <person name="Alabady M."/>
            <person name="Zhang M."/>
            <person name="Rausher M.D."/>
        </authorList>
    </citation>
    <scope>NUCLEOTIDE SEQUENCE [LARGE SCALE GENOMIC DNA]</scope>
    <source>
        <strain evidence="5">DNT005</strain>
        <tissue evidence="5">Whole leaf</tissue>
    </source>
</reference>
<organism evidence="5 6">
    <name type="scientific">Penstemon davidsonii</name>
    <dbReference type="NCBI Taxonomy" id="160366"/>
    <lineage>
        <taxon>Eukaryota</taxon>
        <taxon>Viridiplantae</taxon>
        <taxon>Streptophyta</taxon>
        <taxon>Embryophyta</taxon>
        <taxon>Tracheophyta</taxon>
        <taxon>Spermatophyta</taxon>
        <taxon>Magnoliopsida</taxon>
        <taxon>eudicotyledons</taxon>
        <taxon>Gunneridae</taxon>
        <taxon>Pentapetalae</taxon>
        <taxon>asterids</taxon>
        <taxon>lamiids</taxon>
        <taxon>Lamiales</taxon>
        <taxon>Plantaginaceae</taxon>
        <taxon>Cheloneae</taxon>
        <taxon>Penstemon</taxon>
    </lineage>
</organism>
<dbReference type="EMBL" id="JAYDYQ010001088">
    <property type="protein sequence ID" value="KAK4487975.1"/>
    <property type="molecule type" value="Genomic_DNA"/>
</dbReference>
<dbReference type="InterPro" id="IPR001881">
    <property type="entry name" value="EGF-like_Ca-bd_dom"/>
</dbReference>
<dbReference type="Gene3D" id="2.10.25.10">
    <property type="entry name" value="Laminin"/>
    <property type="match status" value="2"/>
</dbReference>